<dbReference type="Pfam" id="PF13186">
    <property type="entry name" value="SPASM"/>
    <property type="match status" value="1"/>
</dbReference>
<dbReference type="CDD" id="cd21109">
    <property type="entry name" value="SPASM"/>
    <property type="match status" value="1"/>
</dbReference>
<gene>
    <name evidence="9" type="ordered locus">Glov_2349</name>
</gene>
<dbReference type="GO" id="GO:0003824">
    <property type="term" value="F:catalytic activity"/>
    <property type="evidence" value="ECO:0007669"/>
    <property type="project" value="InterPro"/>
</dbReference>
<dbReference type="EMBL" id="CP001089">
    <property type="protein sequence ID" value="ACD96065.1"/>
    <property type="molecule type" value="Genomic_DNA"/>
</dbReference>
<dbReference type="Proteomes" id="UP000002420">
    <property type="component" value="Chromosome"/>
</dbReference>
<dbReference type="Gene3D" id="3.90.1480.10">
    <property type="entry name" value="Alpha-2,3-sialyltransferase"/>
    <property type="match status" value="1"/>
</dbReference>
<dbReference type="InterPro" id="IPR050377">
    <property type="entry name" value="Radical_SAM_PqqE_MftC-like"/>
</dbReference>
<dbReference type="AlphaFoldDB" id="B3E578"/>
<feature type="domain" description="Radical SAM core" evidence="7">
    <location>
        <begin position="570"/>
        <end position="702"/>
    </location>
</feature>
<dbReference type="RefSeq" id="WP_012470398.1">
    <property type="nucleotide sequence ID" value="NC_010814.1"/>
</dbReference>
<evidence type="ECO:0000313" key="10">
    <source>
        <dbReference type="Proteomes" id="UP000002420"/>
    </source>
</evidence>
<reference evidence="9 10" key="1">
    <citation type="submission" date="2008-05" db="EMBL/GenBank/DDBJ databases">
        <title>Complete sequence of chromosome of Geobacter lovleyi SZ.</title>
        <authorList>
            <consortium name="US DOE Joint Genome Institute"/>
            <person name="Lucas S."/>
            <person name="Copeland A."/>
            <person name="Lapidus A."/>
            <person name="Glavina del Rio T."/>
            <person name="Dalin E."/>
            <person name="Tice H."/>
            <person name="Bruce D."/>
            <person name="Goodwin L."/>
            <person name="Pitluck S."/>
            <person name="Chertkov O."/>
            <person name="Meincke L."/>
            <person name="Brettin T."/>
            <person name="Detter J.C."/>
            <person name="Han C."/>
            <person name="Tapia R."/>
            <person name="Kuske C.R."/>
            <person name="Schmutz J."/>
            <person name="Larimer F."/>
            <person name="Land M."/>
            <person name="Hauser L."/>
            <person name="Kyrpides N."/>
            <person name="Mikhailova N."/>
            <person name="Sung Y."/>
            <person name="Fletcher K.E."/>
            <person name="Ritalahti K.M."/>
            <person name="Loeffler F.E."/>
            <person name="Richardson P."/>
        </authorList>
    </citation>
    <scope>NUCLEOTIDE SEQUENCE [LARGE SCALE GENOMIC DNA]</scope>
    <source>
        <strain evidence="10">ATCC BAA-1151 / DSM 17278 / SZ</strain>
    </source>
</reference>
<dbReference type="InterPro" id="IPR027612">
    <property type="entry name" value="Put_MTase_LIC12133"/>
</dbReference>
<dbReference type="eggNOG" id="COG0535">
    <property type="taxonomic scope" value="Bacteria"/>
</dbReference>
<dbReference type="CDD" id="cd01335">
    <property type="entry name" value="Radical_SAM"/>
    <property type="match status" value="1"/>
</dbReference>
<evidence type="ECO:0000256" key="2">
    <source>
        <dbReference type="ARBA" id="ARBA00022485"/>
    </source>
</evidence>
<dbReference type="PANTHER" id="PTHR11228:SF7">
    <property type="entry name" value="PQQA PEPTIDE CYCLASE"/>
    <property type="match status" value="1"/>
</dbReference>
<dbReference type="KEGG" id="glo:Glov_2349"/>
<dbReference type="SUPFAM" id="SSF102114">
    <property type="entry name" value="Radical SAM enzymes"/>
    <property type="match status" value="1"/>
</dbReference>
<organism evidence="9 10">
    <name type="scientific">Trichlorobacter lovleyi (strain ATCC BAA-1151 / DSM 17278 / SZ)</name>
    <name type="common">Geobacter lovleyi</name>
    <dbReference type="NCBI Taxonomy" id="398767"/>
    <lineage>
        <taxon>Bacteria</taxon>
        <taxon>Pseudomonadati</taxon>
        <taxon>Thermodesulfobacteriota</taxon>
        <taxon>Desulfuromonadia</taxon>
        <taxon>Geobacterales</taxon>
        <taxon>Geobacteraceae</taxon>
        <taxon>Trichlorobacter</taxon>
    </lineage>
</organism>
<dbReference type="SFLD" id="SFLDG01067">
    <property type="entry name" value="SPASM/twitch_domain_containing"/>
    <property type="match status" value="1"/>
</dbReference>
<evidence type="ECO:0000313" key="9">
    <source>
        <dbReference type="EMBL" id="ACD96065.1"/>
    </source>
</evidence>
<keyword evidence="3" id="KW-0949">S-adenosyl-L-methionine</keyword>
<dbReference type="GO" id="GO:0051536">
    <property type="term" value="F:iron-sulfur cluster binding"/>
    <property type="evidence" value="ECO:0007669"/>
    <property type="project" value="UniProtKB-KW"/>
</dbReference>
<evidence type="ECO:0000256" key="4">
    <source>
        <dbReference type="ARBA" id="ARBA00022723"/>
    </source>
</evidence>
<evidence type="ECO:0000256" key="3">
    <source>
        <dbReference type="ARBA" id="ARBA00022691"/>
    </source>
</evidence>
<dbReference type="SFLD" id="SFLDS00029">
    <property type="entry name" value="Radical_SAM"/>
    <property type="match status" value="1"/>
</dbReference>
<dbReference type="InterPro" id="IPR034391">
    <property type="entry name" value="AdoMet-like_SPASM_containing"/>
</dbReference>
<evidence type="ECO:0000259" key="7">
    <source>
        <dbReference type="Pfam" id="PF04055"/>
    </source>
</evidence>
<keyword evidence="2" id="KW-0004">4Fe-4S</keyword>
<dbReference type="HOGENOM" id="CLU_328938_0_0_7"/>
<protein>
    <submittedName>
        <fullName evidence="9">Radical SAM domain protein</fullName>
    </submittedName>
</protein>
<dbReference type="InterPro" id="IPR013785">
    <property type="entry name" value="Aldolase_TIM"/>
</dbReference>
<dbReference type="Pfam" id="PF04055">
    <property type="entry name" value="Radical_SAM"/>
    <property type="match status" value="1"/>
</dbReference>
<dbReference type="InterPro" id="IPR058240">
    <property type="entry name" value="rSAM_sf"/>
</dbReference>
<name>B3E578_TRIL1</name>
<evidence type="ECO:0000256" key="1">
    <source>
        <dbReference type="ARBA" id="ARBA00001966"/>
    </source>
</evidence>
<evidence type="ECO:0000259" key="8">
    <source>
        <dbReference type="Pfam" id="PF13186"/>
    </source>
</evidence>
<dbReference type="eggNOG" id="COG1216">
    <property type="taxonomic scope" value="Bacteria"/>
</dbReference>
<evidence type="ECO:0000256" key="5">
    <source>
        <dbReference type="ARBA" id="ARBA00023004"/>
    </source>
</evidence>
<dbReference type="InterPro" id="IPR023885">
    <property type="entry name" value="4Fe4S-binding_SPASM_dom"/>
</dbReference>
<accession>B3E578</accession>
<proteinExistence type="predicted"/>
<keyword evidence="6" id="KW-0411">Iron-sulfur</keyword>
<feature type="domain" description="4Fe4S-binding SPASM" evidence="8">
    <location>
        <begin position="785"/>
        <end position="856"/>
    </location>
</feature>
<evidence type="ECO:0000256" key="6">
    <source>
        <dbReference type="ARBA" id="ARBA00023014"/>
    </source>
</evidence>
<dbReference type="SFLD" id="SFLDG01387">
    <property type="entry name" value="BtrN-like_SPASM_domain_contain"/>
    <property type="match status" value="1"/>
</dbReference>
<comment type="cofactor">
    <cofactor evidence="1">
        <name>[4Fe-4S] cluster</name>
        <dbReference type="ChEBI" id="CHEBI:49883"/>
    </cofactor>
</comment>
<keyword evidence="5" id="KW-0408">Iron</keyword>
<dbReference type="NCBIfam" id="TIGR04325">
    <property type="entry name" value="MTase_LIC12133"/>
    <property type="match status" value="1"/>
</dbReference>
<keyword evidence="10" id="KW-1185">Reference proteome</keyword>
<dbReference type="STRING" id="398767.Glov_2349"/>
<keyword evidence="4" id="KW-0479">Metal-binding</keyword>
<dbReference type="PANTHER" id="PTHR11228">
    <property type="entry name" value="RADICAL SAM DOMAIN PROTEIN"/>
    <property type="match status" value="1"/>
</dbReference>
<dbReference type="Gene3D" id="3.20.20.70">
    <property type="entry name" value="Aldolase class I"/>
    <property type="match status" value="1"/>
</dbReference>
<dbReference type="GO" id="GO:0046872">
    <property type="term" value="F:metal ion binding"/>
    <property type="evidence" value="ECO:0007669"/>
    <property type="project" value="UniProtKB-KW"/>
</dbReference>
<sequence>MLPEIVRQHIRERNAVLHDRHRGLRCFIIADESSTRSHDLALLKDEICIAAGTFAACFDYGCLKPRYLCLPPFRPSISEEAWDAWMQSLDNVLRVHAPEMVMLCSLADIKRNSTSKAIADAETYYLDCSASPDFLLCQGIDLTQPVVGTQAACVMALQAAIYMGFKEVYLLGYGHDRPVELHRAGHLQLLRQYQVLAAVAAQAGVSILDATRSGSPDIFPQVAFDELFADTSLASVPFQRKNNEYGFFGDFSTWAEAVQHAEGYDAPHIFEKVKDAALQVKSGQAAYERDSVVFHAIPYEWIAPLAYWLPHIASEYDSSLNLIDFGGSLGSTYFALRGYLTGIRELKWNVVEQPHFAEYGNLSIADTCLRFFSSLSKCVQSQKPSIILLSAAIEYLENPYEFIQELLAYNFDYILFDRTPFVEGDNDRLTVQFVSPEIYEASYPAWFFSKKKFLQLFSAEYEIVANFSAQDSVNIPSTFEGFVFKRIAPENSKTPVADAAEWSHYNQLGDFIRQVDTPVHKQYFLAHCCEAGGQQKELQTRRMINSCLSQFSAQHQLMTIKNKPTYAIFEMSNSCNLQCSLCNTGAMRQHFPGVERGTMRLATFKAGLDKLLPEIESLLLYNWGEPLLNKDLFRCIEYAKGYHVRTQLSTNMMLYTEETGLQLIQSGLDKLIVSCDGLDQATYQKYRSGGDFAKVVASVENIILQKRRMRTLQPHIEMQCIVFAFNEHQMPQYEQFWKAKGVDSVHFVKMSYMSQHGRVKAQANGYIPSHPDFQPHFPYGTMRSCSEPYNHVTIDWNGDWYTCCFPSGMREYRIGNIVTDDFWEIWNGEAYRYCRALLKNQQSGDGYCETICHDCTGIFPHQHTKRYWLQERA</sequence>
<dbReference type="InterPro" id="IPR007197">
    <property type="entry name" value="rSAM"/>
</dbReference>
<dbReference type="OrthoDB" id="9810775at2"/>